<dbReference type="Pfam" id="PF12057">
    <property type="entry name" value="BAG6"/>
    <property type="match status" value="1"/>
</dbReference>
<feature type="region of interest" description="Disordered" evidence="12">
    <location>
        <begin position="447"/>
        <end position="517"/>
    </location>
</feature>
<dbReference type="InterPro" id="IPR021925">
    <property type="entry name" value="BAG6"/>
</dbReference>
<dbReference type="EMBL" id="CCAG010022811">
    <property type="status" value="NOT_ANNOTATED_CDS"/>
    <property type="molecule type" value="Genomic_DNA"/>
</dbReference>
<protein>
    <recommendedName>
        <fullName evidence="11">BCL2-associated athanogene 6</fullName>
    </recommendedName>
</protein>
<dbReference type="GO" id="GO:0006915">
    <property type="term" value="P:apoptotic process"/>
    <property type="evidence" value="ECO:0007669"/>
    <property type="project" value="UniProtKB-KW"/>
</dbReference>
<keyword evidence="6" id="KW-0964">Secreted</keyword>
<dbReference type="PROSITE" id="PS50053">
    <property type="entry name" value="UBIQUITIN_2"/>
    <property type="match status" value="1"/>
</dbReference>
<keyword evidence="15" id="KW-1185">Reference proteome</keyword>
<evidence type="ECO:0000256" key="12">
    <source>
        <dbReference type="SAM" id="MobiDB-lite"/>
    </source>
</evidence>
<feature type="region of interest" description="Disordered" evidence="12">
    <location>
        <begin position="73"/>
        <end position="94"/>
    </location>
</feature>
<dbReference type="GO" id="GO:0031593">
    <property type="term" value="F:polyubiquitin modification-dependent protein binding"/>
    <property type="evidence" value="ECO:0007669"/>
    <property type="project" value="TreeGrafter"/>
</dbReference>
<feature type="compositionally biased region" description="Low complexity" evidence="12">
    <location>
        <begin position="448"/>
        <end position="486"/>
    </location>
</feature>
<evidence type="ECO:0000256" key="5">
    <source>
        <dbReference type="ARBA" id="ARBA00022490"/>
    </source>
</evidence>
<dbReference type="STRING" id="37546.A0A1B0FK29"/>
<dbReference type="PANTHER" id="PTHR15204">
    <property type="entry name" value="LARGE PROLINE-RICH PROTEIN BAG6"/>
    <property type="match status" value="1"/>
</dbReference>
<evidence type="ECO:0000256" key="10">
    <source>
        <dbReference type="ARBA" id="ARBA00023242"/>
    </source>
</evidence>
<name>A0A1B0FK29_GLOMM</name>
<dbReference type="Gene3D" id="3.10.20.90">
    <property type="entry name" value="Phosphatidylinositol 3-kinase Catalytic Subunit, Chain A, domain 1"/>
    <property type="match status" value="1"/>
</dbReference>
<dbReference type="PhylomeDB" id="A0A1B0FK29"/>
<keyword evidence="7" id="KW-0053">Apoptosis</keyword>
<feature type="region of interest" description="Disordered" evidence="12">
    <location>
        <begin position="561"/>
        <end position="588"/>
    </location>
</feature>
<dbReference type="InterPro" id="IPR029071">
    <property type="entry name" value="Ubiquitin-like_domsf"/>
</dbReference>
<feature type="compositionally biased region" description="Polar residues" evidence="12">
    <location>
        <begin position="78"/>
        <end position="94"/>
    </location>
</feature>
<evidence type="ECO:0000256" key="3">
    <source>
        <dbReference type="ARBA" id="ARBA00004550"/>
    </source>
</evidence>
<dbReference type="GO" id="GO:0051787">
    <property type="term" value="F:misfolded protein binding"/>
    <property type="evidence" value="ECO:0007669"/>
    <property type="project" value="TreeGrafter"/>
</dbReference>
<evidence type="ECO:0000313" key="15">
    <source>
        <dbReference type="Proteomes" id="UP000092444"/>
    </source>
</evidence>
<feature type="compositionally biased region" description="Low complexity" evidence="12">
    <location>
        <begin position="303"/>
        <end position="313"/>
    </location>
</feature>
<keyword evidence="8" id="KW-0156">Chromatin regulator</keyword>
<feature type="compositionally biased region" description="Polar residues" evidence="12">
    <location>
        <begin position="276"/>
        <end position="299"/>
    </location>
</feature>
<dbReference type="GO" id="GO:0071818">
    <property type="term" value="C:BAT3 complex"/>
    <property type="evidence" value="ECO:0007669"/>
    <property type="project" value="TreeGrafter"/>
</dbReference>
<feature type="compositionally biased region" description="Low complexity" evidence="12">
    <location>
        <begin position="652"/>
        <end position="686"/>
    </location>
</feature>
<keyword evidence="4" id="KW-0813">Transport</keyword>
<dbReference type="Pfam" id="PF00240">
    <property type="entry name" value="ubiquitin"/>
    <property type="match status" value="1"/>
</dbReference>
<evidence type="ECO:0000256" key="1">
    <source>
        <dbReference type="ARBA" id="ARBA00004123"/>
    </source>
</evidence>
<evidence type="ECO:0000256" key="4">
    <source>
        <dbReference type="ARBA" id="ARBA00022448"/>
    </source>
</evidence>
<sequence length="1136" mass="124042">MPINLKVKTLDAQTHEFSIDDEITVREFKDKIAQKTNISSEQQRIIYCGRVLADEKQLKEYDVDGKVVHVAERPPPSQRATSSVSSAPLGNMANTVNDRRVRARAAAAAAGMRNSPIFRALDGMVVGTVAIPMNANNNNRQAPVNPFTASSSFCMNRITVARHMLQCIDNIAAYLEDPSRGLNNTSLDILASGRWTMESTVVEVGISGEVPQNQNIVEMVQGAVSAALRRNANTNVAVLQMPASNIGDNLPTTARVLIQNITEDEDGVTVNNDSEAATVNNSAGDDTGSDSGVSTNSGRETGAQLQNQNNANNTDTNISNGSGRRRTGTQVLAEVIEQMRNVQNRLNPFVQQFYNLLQNEPVFGENDTEARENAQRLFDRVSEAFHYMSHAQHAISDLMLDVSQPTPRYLACRPILVDQSGYVSSNNVFTQAFIPPSLRQHMIPQQQTGRNNWNSNSSNASTSVAATAGGSSASTTSTTSDTNSSTVEDPIDEPISWPPSINATSAASANASNDNHQSQMARFLQAVVNSAPADTEFHVHIDAPTITTVDVSLGQTPQATVVTGNTTQTPNNSATNATGRNSSGNQARVTTITLPTTSTQTRSTARPQIANIPVTFNMPSAWNGSRTPNNNSISTFDRFLPCNSHHVRDPESAGNNSGNARGNTTTPNTASPGTATTNSAATTTGTGNIGSTMVNALRTNNTNRSATATRLNFLHLRNLISNMARSSVTATMGGATNVATSASDVGGNDATAINSPPVPDIDTSTIRSLHTQLMNFFNDRIFEGNPINDETTPLAINRAVQWFGTTLLYLIQFEKPEYDSRKSLFNILKSTLPLVIDLLKNQNQEKDLPEFNKKLREICEQFRKRLYSVLYVCIGRDNAEMYWVQLMRLLLMQLEKNLAGEALRFLCVYLNPIAPATDESDAEQFLVHRRETQQSEMQQQQTSSENTCVVSKSLGMSYYFICEHLLRIQPMDTDIDITEEASTSQTEIYDEPLPTVVAGSEPWHRNLPTDWLPIITRDMQRQAESPPNQPPFSDVYISGMSAKRRKLIQSSKLPNDIGALVTDSVCKAMQTVGVGSPNASSTQIQAPENVARAIASDAAVQSSYTEALRTNVRERLKDDKNYTPEKYPKTTKFIKK</sequence>
<dbReference type="InterPro" id="IPR000626">
    <property type="entry name" value="Ubiquitin-like_dom"/>
</dbReference>
<dbReference type="GO" id="GO:0005634">
    <property type="term" value="C:nucleus"/>
    <property type="evidence" value="ECO:0007669"/>
    <property type="project" value="UniProtKB-SubCell"/>
</dbReference>
<dbReference type="GO" id="GO:0006325">
    <property type="term" value="P:chromatin organization"/>
    <property type="evidence" value="ECO:0007669"/>
    <property type="project" value="UniProtKB-KW"/>
</dbReference>
<dbReference type="GO" id="GO:0005576">
    <property type="term" value="C:extracellular region"/>
    <property type="evidence" value="ECO:0007669"/>
    <property type="project" value="UniProtKB-SubCell"/>
</dbReference>
<reference evidence="14" key="1">
    <citation type="submission" date="2020-05" db="UniProtKB">
        <authorList>
            <consortium name="EnsemblMetazoa"/>
        </authorList>
    </citation>
    <scope>IDENTIFICATION</scope>
    <source>
        <strain evidence="14">Yale</strain>
    </source>
</reference>
<accession>A0A1B0FK29</accession>
<dbReference type="CDD" id="cd01809">
    <property type="entry name" value="Ubl_BAG6"/>
    <property type="match status" value="1"/>
</dbReference>
<dbReference type="SUPFAM" id="SSF54236">
    <property type="entry name" value="Ubiquitin-like"/>
    <property type="match status" value="1"/>
</dbReference>
<dbReference type="EnsemblMetazoa" id="GMOY004150-RA">
    <property type="protein sequence ID" value="GMOY004150-PA"/>
    <property type="gene ID" value="GMOY004150"/>
</dbReference>
<feature type="region of interest" description="Disordered" evidence="12">
    <location>
        <begin position="276"/>
        <end position="325"/>
    </location>
</feature>
<feature type="domain" description="Ubiquitin-like" evidence="13">
    <location>
        <begin position="3"/>
        <end position="64"/>
    </location>
</feature>
<proteinExistence type="predicted"/>
<evidence type="ECO:0000256" key="2">
    <source>
        <dbReference type="ARBA" id="ARBA00004514"/>
    </source>
</evidence>
<dbReference type="GO" id="GO:0036503">
    <property type="term" value="P:ERAD pathway"/>
    <property type="evidence" value="ECO:0007669"/>
    <property type="project" value="TreeGrafter"/>
</dbReference>
<keyword evidence="10" id="KW-0539">Nucleus</keyword>
<dbReference type="PANTHER" id="PTHR15204:SF0">
    <property type="entry name" value="LARGE PROLINE-RICH PROTEIN BAG6"/>
    <property type="match status" value="1"/>
</dbReference>
<keyword evidence="5" id="KW-0963">Cytoplasm</keyword>
<evidence type="ECO:0000256" key="9">
    <source>
        <dbReference type="ARBA" id="ARBA00023186"/>
    </source>
</evidence>
<evidence type="ECO:0000256" key="7">
    <source>
        <dbReference type="ARBA" id="ARBA00022703"/>
    </source>
</evidence>
<evidence type="ECO:0000256" key="11">
    <source>
        <dbReference type="ARBA" id="ARBA00030033"/>
    </source>
</evidence>
<feature type="compositionally biased region" description="Low complexity" evidence="12">
    <location>
        <begin position="500"/>
        <end position="515"/>
    </location>
</feature>
<evidence type="ECO:0000256" key="8">
    <source>
        <dbReference type="ARBA" id="ARBA00022853"/>
    </source>
</evidence>
<dbReference type="FunFam" id="3.10.20.90:FF:000161">
    <property type="entry name" value="Uncharacterized protein, isoform C"/>
    <property type="match status" value="1"/>
</dbReference>
<evidence type="ECO:0000313" key="14">
    <source>
        <dbReference type="EnsemblMetazoa" id="GMOY004150-PA"/>
    </source>
</evidence>
<dbReference type="Proteomes" id="UP000092444">
    <property type="component" value="Unassembled WGS sequence"/>
</dbReference>
<dbReference type="SMART" id="SM00213">
    <property type="entry name" value="UBQ"/>
    <property type="match status" value="1"/>
</dbReference>
<organism evidence="14 15">
    <name type="scientific">Glossina morsitans morsitans</name>
    <name type="common">Savannah tsetse fly</name>
    <dbReference type="NCBI Taxonomy" id="37546"/>
    <lineage>
        <taxon>Eukaryota</taxon>
        <taxon>Metazoa</taxon>
        <taxon>Ecdysozoa</taxon>
        <taxon>Arthropoda</taxon>
        <taxon>Hexapoda</taxon>
        <taxon>Insecta</taxon>
        <taxon>Pterygota</taxon>
        <taxon>Neoptera</taxon>
        <taxon>Endopterygota</taxon>
        <taxon>Diptera</taxon>
        <taxon>Brachycera</taxon>
        <taxon>Muscomorpha</taxon>
        <taxon>Hippoboscoidea</taxon>
        <taxon>Glossinidae</taxon>
        <taxon>Glossina</taxon>
    </lineage>
</organism>
<evidence type="ECO:0000259" key="13">
    <source>
        <dbReference type="PROSITE" id="PS50053"/>
    </source>
</evidence>
<evidence type="ECO:0000256" key="6">
    <source>
        <dbReference type="ARBA" id="ARBA00022525"/>
    </source>
</evidence>
<dbReference type="AlphaFoldDB" id="A0A1B0FK29"/>
<keyword evidence="9" id="KW-0143">Chaperone</keyword>
<feature type="region of interest" description="Disordered" evidence="12">
    <location>
        <begin position="644"/>
        <end position="688"/>
    </location>
</feature>
<comment type="subcellular location">
    <subcellularLocation>
        <location evidence="2">Cytoplasm</location>
        <location evidence="2">Cytosol</location>
    </subcellularLocation>
    <subcellularLocation>
        <location evidence="1">Nucleus</location>
    </subcellularLocation>
    <subcellularLocation>
        <location evidence="3">Secreted</location>
        <location evidence="3">Extracellular exosome</location>
    </subcellularLocation>
</comment>